<accession>A0A3A3EF96</accession>
<sequence>MAVTKKIRSISLRHCSLSCHELARPAYALSKDLRHQISNRLLPQEFIILSQTLEPVHVIEAPNNSFEFFAGWQWLDECKIRQLQDISIIIHKHIPSGEIVKTAWAYQLCKHSSDLHRSSNLAQLTELLDKIPSNIKKQLLNGSYSSSALKTVSNLTNESRSAIRNQLRKTKITKTETEHKSVLNELLRSN</sequence>
<dbReference type="AlphaFoldDB" id="A0A3A3EF96"/>
<gene>
    <name evidence="1" type="ORF">D4741_17000</name>
</gene>
<proteinExistence type="predicted"/>
<evidence type="ECO:0000313" key="1">
    <source>
        <dbReference type="EMBL" id="RJF33649.1"/>
    </source>
</evidence>
<protein>
    <submittedName>
        <fullName evidence="1">Uncharacterized protein</fullName>
    </submittedName>
</protein>
<dbReference type="Proteomes" id="UP000265938">
    <property type="component" value="Unassembled WGS sequence"/>
</dbReference>
<organism evidence="1 2">
    <name type="scientific">Pseudoalteromonas gelatinilytica</name>
    <dbReference type="NCBI Taxonomy" id="1703256"/>
    <lineage>
        <taxon>Bacteria</taxon>
        <taxon>Pseudomonadati</taxon>
        <taxon>Pseudomonadota</taxon>
        <taxon>Gammaproteobacteria</taxon>
        <taxon>Alteromonadales</taxon>
        <taxon>Pseudoalteromonadaceae</taxon>
        <taxon>Pseudoalteromonas</taxon>
    </lineage>
</organism>
<dbReference type="RefSeq" id="WP_119853805.1">
    <property type="nucleotide sequence ID" value="NZ_QYSE01000005.1"/>
</dbReference>
<reference evidence="1 2" key="1">
    <citation type="submission" date="2018-09" db="EMBL/GenBank/DDBJ databases">
        <title>Identification of marine bacteria producing industrial enzymes.</title>
        <authorList>
            <person name="Cheng T.H."/>
            <person name="Saidin J."/>
            <person name="Muhd D.D."/>
            <person name="Isa M.N.M."/>
            <person name="Bakar M.F.A."/>
            <person name="Ismail N."/>
        </authorList>
    </citation>
    <scope>NUCLEOTIDE SEQUENCE [LARGE SCALE GENOMIC DNA]</scope>
    <source>
        <strain evidence="1 2">MNAD 1.6</strain>
    </source>
</reference>
<comment type="caution">
    <text evidence="1">The sequence shown here is derived from an EMBL/GenBank/DDBJ whole genome shotgun (WGS) entry which is preliminary data.</text>
</comment>
<dbReference type="EMBL" id="QYSE01000005">
    <property type="protein sequence ID" value="RJF33649.1"/>
    <property type="molecule type" value="Genomic_DNA"/>
</dbReference>
<name>A0A3A3EF96_9GAMM</name>
<evidence type="ECO:0000313" key="2">
    <source>
        <dbReference type="Proteomes" id="UP000265938"/>
    </source>
</evidence>